<dbReference type="Proteomes" id="UP001056635">
    <property type="component" value="Chromosome"/>
</dbReference>
<protein>
    <submittedName>
        <fullName evidence="1">DUF943 family protein</fullName>
    </submittedName>
</protein>
<organism evidence="1 2">
    <name type="scientific">Mixta hanseatica</name>
    <dbReference type="NCBI Taxonomy" id="2872648"/>
    <lineage>
        <taxon>Bacteria</taxon>
        <taxon>Pseudomonadati</taxon>
        <taxon>Pseudomonadota</taxon>
        <taxon>Gammaproteobacteria</taxon>
        <taxon>Enterobacterales</taxon>
        <taxon>Erwiniaceae</taxon>
        <taxon>Mixta</taxon>
    </lineage>
</organism>
<reference evidence="1" key="1">
    <citation type="submission" date="2021-09" db="EMBL/GenBank/DDBJ databases">
        <title>First case of bloodstream infection caused by Mixta hanseatica sp. nov., a member of the Erwiniaceae family.</title>
        <authorList>
            <person name="Both A."/>
            <person name="Huang J."/>
            <person name="Wenzel P."/>
            <person name="Aepfelbacher M."/>
            <person name="Rohde H."/>
            <person name="Christner M."/>
            <person name="Hentschke M."/>
        </authorList>
    </citation>
    <scope>NUCLEOTIDE SEQUENCE</scope>
    <source>
        <strain evidence="1">X22927</strain>
    </source>
</reference>
<dbReference type="RefSeq" id="WP_249894257.1">
    <property type="nucleotide sequence ID" value="NZ_CP082904.1"/>
</dbReference>
<sequence>MIKNKKITLSILTITAVTVSYSIWLNLRPVNIIAVHHDGSFNSVLVDNFPVTARGKINWWLKNRDMLKRRYDIPKISSYGSYSIVFWYFGDGYMEEGKYDRLCFREMKTEKNCIEKDKAFTVSDGGNSGLYFLANEGYYQLTDSGKIVKRPSH</sequence>
<keyword evidence="2" id="KW-1185">Reference proteome</keyword>
<proteinExistence type="predicted"/>
<dbReference type="Pfam" id="PF06092">
    <property type="entry name" value="DUF943"/>
    <property type="match status" value="1"/>
</dbReference>
<evidence type="ECO:0000313" key="1">
    <source>
        <dbReference type="EMBL" id="UQY45704.1"/>
    </source>
</evidence>
<dbReference type="EMBL" id="CP082904">
    <property type="protein sequence ID" value="UQY45704.1"/>
    <property type="molecule type" value="Genomic_DNA"/>
</dbReference>
<evidence type="ECO:0000313" key="2">
    <source>
        <dbReference type="Proteomes" id="UP001056635"/>
    </source>
</evidence>
<accession>A0ABY4RC75</accession>
<gene>
    <name evidence="1" type="ORF">K6958_08660</name>
</gene>
<dbReference type="InterPro" id="IPR010351">
    <property type="entry name" value="DUF943"/>
</dbReference>
<name>A0ABY4RC75_9GAMM</name>